<dbReference type="GO" id="GO:0003917">
    <property type="term" value="F:DNA topoisomerase type I (single strand cut, ATP-independent) activity"/>
    <property type="evidence" value="ECO:0007669"/>
    <property type="project" value="UniProtKB-EC"/>
</dbReference>
<keyword evidence="5" id="KW-0804">Transcription</keyword>
<name>A0AAD8MYW3_9APIA</name>
<gene>
    <name evidence="11" type="ORF">POM88_018060</name>
</gene>
<dbReference type="InterPro" id="IPR003441">
    <property type="entry name" value="NAC-dom"/>
</dbReference>
<keyword evidence="3 8" id="KW-0799">Topoisomerase</keyword>
<dbReference type="GO" id="GO:0006310">
    <property type="term" value="P:DNA recombination"/>
    <property type="evidence" value="ECO:0007669"/>
    <property type="project" value="TreeGrafter"/>
</dbReference>
<dbReference type="InterPro" id="IPR036093">
    <property type="entry name" value="NAC_dom_sf"/>
</dbReference>
<dbReference type="Pfam" id="PF01131">
    <property type="entry name" value="Topoisom_bac"/>
    <property type="match status" value="1"/>
</dbReference>
<feature type="domain" description="Topo IA-type catalytic" evidence="10">
    <location>
        <begin position="257"/>
        <end position="503"/>
    </location>
</feature>
<dbReference type="GO" id="GO:0003677">
    <property type="term" value="F:DNA binding"/>
    <property type="evidence" value="ECO:0007669"/>
    <property type="project" value="UniProtKB-KW"/>
</dbReference>
<comment type="catalytic activity">
    <reaction evidence="8">
        <text>ATP-independent breakage of single-stranded DNA, followed by passage and rejoining.</text>
        <dbReference type="EC" id="5.6.2.1"/>
    </reaction>
</comment>
<dbReference type="SUPFAM" id="SSF101941">
    <property type="entry name" value="NAC domain"/>
    <property type="match status" value="1"/>
</dbReference>
<dbReference type="InterPro" id="IPR013497">
    <property type="entry name" value="Topo_IA_cen"/>
</dbReference>
<dbReference type="PANTHER" id="PTHR11390">
    <property type="entry name" value="PROKARYOTIC DNA TOPOISOMERASE"/>
    <property type="match status" value="1"/>
</dbReference>
<dbReference type="InterPro" id="IPR003602">
    <property type="entry name" value="Topo_IA_DNA-bd_dom"/>
</dbReference>
<dbReference type="InterPro" id="IPR013825">
    <property type="entry name" value="Topo_IA_cen_sub2"/>
</dbReference>
<dbReference type="Pfam" id="PF02365">
    <property type="entry name" value="NAM"/>
    <property type="match status" value="1"/>
</dbReference>
<dbReference type="EC" id="5.6.2.1" evidence="8"/>
<dbReference type="Gene3D" id="2.170.150.80">
    <property type="entry name" value="NAC domain"/>
    <property type="match status" value="1"/>
</dbReference>
<dbReference type="PROSITE" id="PS52039">
    <property type="entry name" value="TOPO_IA_2"/>
    <property type="match status" value="1"/>
</dbReference>
<dbReference type="FunFam" id="1.10.290.10:FF:000001">
    <property type="entry name" value="DNA topoisomerase"/>
    <property type="match status" value="1"/>
</dbReference>
<dbReference type="Gene3D" id="1.10.290.10">
    <property type="entry name" value="Topoisomerase I, domain 4"/>
    <property type="match status" value="1"/>
</dbReference>
<dbReference type="GO" id="GO:0005634">
    <property type="term" value="C:nucleus"/>
    <property type="evidence" value="ECO:0007669"/>
    <property type="project" value="TreeGrafter"/>
</dbReference>
<keyword evidence="2" id="KW-0805">Transcription regulation</keyword>
<comment type="similarity">
    <text evidence="1 8">Belongs to the type IA topoisomerase family.</text>
</comment>
<evidence type="ECO:0000256" key="2">
    <source>
        <dbReference type="ARBA" id="ARBA00023015"/>
    </source>
</evidence>
<dbReference type="AlphaFoldDB" id="A0AAD8MYW3"/>
<feature type="domain" description="NAC" evidence="9">
    <location>
        <begin position="7"/>
        <end position="179"/>
    </location>
</feature>
<comment type="caution">
    <text evidence="11">The sequence shown here is derived from an EMBL/GenBank/DDBJ whole genome shotgun (WGS) entry which is preliminary data.</text>
</comment>
<dbReference type="InterPro" id="IPR013826">
    <property type="entry name" value="Topo_IA_cen_sub3"/>
</dbReference>
<reference evidence="11" key="1">
    <citation type="submission" date="2023-02" db="EMBL/GenBank/DDBJ databases">
        <title>Genome of toxic invasive species Heracleum sosnowskyi carries increased number of genes despite the absence of recent whole-genome duplications.</title>
        <authorList>
            <person name="Schelkunov M."/>
            <person name="Shtratnikova V."/>
            <person name="Makarenko M."/>
            <person name="Klepikova A."/>
            <person name="Omelchenko D."/>
            <person name="Novikova G."/>
            <person name="Obukhova E."/>
            <person name="Bogdanov V."/>
            <person name="Penin A."/>
            <person name="Logacheva M."/>
        </authorList>
    </citation>
    <scope>NUCLEOTIDE SEQUENCE</scope>
    <source>
        <strain evidence="11">Hsosn_3</strain>
        <tissue evidence="11">Leaf</tissue>
    </source>
</reference>
<evidence type="ECO:0000256" key="7">
    <source>
        <dbReference type="ARBA" id="ARBA00023242"/>
    </source>
</evidence>
<dbReference type="InterPro" id="IPR023405">
    <property type="entry name" value="Topo_IA_core_domain"/>
</dbReference>
<proteinExistence type="inferred from homology"/>
<dbReference type="SMART" id="SM00437">
    <property type="entry name" value="TOP1Ac"/>
    <property type="match status" value="1"/>
</dbReference>
<dbReference type="PROSITE" id="PS00396">
    <property type="entry name" value="TOPO_IA_1"/>
    <property type="match status" value="1"/>
</dbReference>
<dbReference type="PANTHER" id="PTHR11390:SF20">
    <property type="entry name" value="DNA TOPOISOMERASE 3-BETA-1"/>
    <property type="match status" value="1"/>
</dbReference>
<evidence type="ECO:0000256" key="1">
    <source>
        <dbReference type="ARBA" id="ARBA00009446"/>
    </source>
</evidence>
<comment type="function">
    <text evidence="8">Introduces a single-strand break via transesterification at a target site in duplex DNA. Releases the supercoiling and torsional tension of DNA introduced during the DNA replication and transcription by transiently cleaving and rejoining one strand of the DNA duplex. The scissile phosphodiester is attacked by the catalytic tyrosine of the enzyme, resulting in the formation of a DNA-(5'-phosphotyrosyl)-enzyme intermediate and the expulsion of a 3'-OH DNA strand.</text>
</comment>
<dbReference type="EMBL" id="JAUIZM010000004">
    <property type="protein sequence ID" value="KAK1389882.1"/>
    <property type="molecule type" value="Genomic_DNA"/>
</dbReference>
<dbReference type="GO" id="GO:0006355">
    <property type="term" value="P:regulation of DNA-templated transcription"/>
    <property type="evidence" value="ECO:0007669"/>
    <property type="project" value="InterPro"/>
</dbReference>
<evidence type="ECO:0000256" key="6">
    <source>
        <dbReference type="ARBA" id="ARBA00023235"/>
    </source>
</evidence>
<dbReference type="Gene3D" id="2.70.20.10">
    <property type="entry name" value="Topoisomerase I, domain 3"/>
    <property type="match status" value="1"/>
</dbReference>
<organism evidence="11 12">
    <name type="scientific">Heracleum sosnowskyi</name>
    <dbReference type="NCBI Taxonomy" id="360622"/>
    <lineage>
        <taxon>Eukaryota</taxon>
        <taxon>Viridiplantae</taxon>
        <taxon>Streptophyta</taxon>
        <taxon>Embryophyta</taxon>
        <taxon>Tracheophyta</taxon>
        <taxon>Spermatophyta</taxon>
        <taxon>Magnoliopsida</taxon>
        <taxon>eudicotyledons</taxon>
        <taxon>Gunneridae</taxon>
        <taxon>Pentapetalae</taxon>
        <taxon>asterids</taxon>
        <taxon>campanulids</taxon>
        <taxon>Apiales</taxon>
        <taxon>Apiaceae</taxon>
        <taxon>Apioideae</taxon>
        <taxon>apioid superclade</taxon>
        <taxon>Tordylieae</taxon>
        <taxon>Tordyliinae</taxon>
        <taxon>Heracleum</taxon>
    </lineage>
</organism>
<keyword evidence="12" id="KW-1185">Reference proteome</keyword>
<evidence type="ECO:0000259" key="9">
    <source>
        <dbReference type="PROSITE" id="PS51005"/>
    </source>
</evidence>
<dbReference type="Gene3D" id="1.10.460.10">
    <property type="entry name" value="Topoisomerase I, domain 2"/>
    <property type="match status" value="1"/>
</dbReference>
<evidence type="ECO:0000313" key="11">
    <source>
        <dbReference type="EMBL" id="KAK1389882.1"/>
    </source>
</evidence>
<evidence type="ECO:0000313" key="12">
    <source>
        <dbReference type="Proteomes" id="UP001237642"/>
    </source>
</evidence>
<keyword evidence="4 8" id="KW-0238">DNA-binding</keyword>
<reference evidence="11" key="2">
    <citation type="submission" date="2023-05" db="EMBL/GenBank/DDBJ databases">
        <authorList>
            <person name="Schelkunov M.I."/>
        </authorList>
    </citation>
    <scope>NUCLEOTIDE SEQUENCE</scope>
    <source>
        <strain evidence="11">Hsosn_3</strain>
        <tissue evidence="11">Leaf</tissue>
    </source>
</reference>
<evidence type="ECO:0000256" key="8">
    <source>
        <dbReference type="RuleBase" id="RU362092"/>
    </source>
</evidence>
<dbReference type="InterPro" id="IPR013824">
    <property type="entry name" value="Topo_IA_cen_sub1"/>
</dbReference>
<evidence type="ECO:0000256" key="5">
    <source>
        <dbReference type="ARBA" id="ARBA00023163"/>
    </source>
</evidence>
<dbReference type="InterPro" id="IPR023406">
    <property type="entry name" value="Topo_IA_AS"/>
</dbReference>
<dbReference type="InterPro" id="IPR000380">
    <property type="entry name" value="Topo_IA"/>
</dbReference>
<keyword evidence="6 8" id="KW-0413">Isomerase</keyword>
<dbReference type="PROSITE" id="PS51005">
    <property type="entry name" value="NAC"/>
    <property type="match status" value="1"/>
</dbReference>
<evidence type="ECO:0000256" key="4">
    <source>
        <dbReference type="ARBA" id="ARBA00023125"/>
    </source>
</evidence>
<evidence type="ECO:0000256" key="3">
    <source>
        <dbReference type="ARBA" id="ARBA00023029"/>
    </source>
</evidence>
<dbReference type="GO" id="GO:0006265">
    <property type="term" value="P:DNA topological change"/>
    <property type="evidence" value="ECO:0007669"/>
    <property type="project" value="InterPro"/>
</dbReference>
<dbReference type="GO" id="GO:0006281">
    <property type="term" value="P:DNA repair"/>
    <property type="evidence" value="ECO:0007669"/>
    <property type="project" value="TreeGrafter"/>
</dbReference>
<keyword evidence="7" id="KW-0539">Nucleus</keyword>
<accession>A0AAD8MYW3</accession>
<dbReference type="Proteomes" id="UP001237642">
    <property type="component" value="Unassembled WGS sequence"/>
</dbReference>
<sequence length="503" mass="56991">MESNMNLPVGFRFNPFHNELINLFLKPKVLGLKLSCDVVEERKLYDSCANPWQVFDPESHPWILSEVSCGKFEKIAYAFVNLTKKAAKSNNKSEVGKEQYIRTAGCGTWDGRTKRTEIRDYDGNLIGERRMLVFKIKEVSHQEDLSRVGHWRMHEYSLCGINKEIPNQSNTVLCKITLDHSKEPAIELHSDGTTVKVDVKMDAVEQCYETDSVQTCDKDDVEQKYSIYDGCTCADDELVWYNSLFVSGEDGNYETDSVQTCNKDDVEEIHSTDDGCTCADDDLDCFKLKHRMCYGPCQTPTLGFCVHPYIIYNGYELKLEWERGRLFDADVAEMFRGLIVDDGLVEVTGISEKQETKVRPSGLNTVNLLKVASSSLGFGPQLAMQLAERLYTQGFISYPRTESTAYPSSFDFRGALEVLRNNSVFGNDVQKLLADGYIKPRSGTDVGDHPPITPMRSASEDMLGYDAWRVYQYVCQHFLGTLSPDCKFIRGTLRLQTTLVRVS</sequence>
<dbReference type="SUPFAM" id="SSF56712">
    <property type="entry name" value="Prokaryotic type I DNA topoisomerase"/>
    <property type="match status" value="1"/>
</dbReference>
<protein>
    <recommendedName>
        <fullName evidence="8">DNA topoisomerase</fullName>
        <ecNumber evidence="8">5.6.2.1</ecNumber>
    </recommendedName>
</protein>
<evidence type="ECO:0000259" key="10">
    <source>
        <dbReference type="PROSITE" id="PS52039"/>
    </source>
</evidence>